<name>A0A0L7RGY7_9HYME</name>
<reference evidence="1 2" key="1">
    <citation type="submission" date="2015-07" db="EMBL/GenBank/DDBJ databases">
        <title>The genome of Habropoda laboriosa.</title>
        <authorList>
            <person name="Pan H."/>
            <person name="Kapheim K."/>
        </authorList>
    </citation>
    <scope>NUCLEOTIDE SEQUENCE [LARGE SCALE GENOMIC DNA]</scope>
    <source>
        <strain evidence="1">0110345459</strain>
    </source>
</reference>
<gene>
    <name evidence="1" type="ORF">WH47_08217</name>
</gene>
<sequence>EDELVLLICLTKSFRFFVNTGNIVPLAAVARDFLSRPVFLFSATYGVVSACRVARIPPTRLCGTDVHFMRDEAAICEMPRIKGE</sequence>
<dbReference type="AlphaFoldDB" id="A0A0L7RGY7"/>
<evidence type="ECO:0000313" key="1">
    <source>
        <dbReference type="EMBL" id="KOC69956.1"/>
    </source>
</evidence>
<evidence type="ECO:0000313" key="2">
    <source>
        <dbReference type="Proteomes" id="UP000053825"/>
    </source>
</evidence>
<accession>A0A0L7RGY7</accession>
<feature type="non-terminal residue" evidence="1">
    <location>
        <position position="1"/>
    </location>
</feature>
<protein>
    <submittedName>
        <fullName evidence="1">Uncharacterized protein</fullName>
    </submittedName>
</protein>
<dbReference type="EMBL" id="KQ414596">
    <property type="protein sequence ID" value="KOC69956.1"/>
    <property type="molecule type" value="Genomic_DNA"/>
</dbReference>
<organism evidence="1 2">
    <name type="scientific">Habropoda laboriosa</name>
    <dbReference type="NCBI Taxonomy" id="597456"/>
    <lineage>
        <taxon>Eukaryota</taxon>
        <taxon>Metazoa</taxon>
        <taxon>Ecdysozoa</taxon>
        <taxon>Arthropoda</taxon>
        <taxon>Hexapoda</taxon>
        <taxon>Insecta</taxon>
        <taxon>Pterygota</taxon>
        <taxon>Neoptera</taxon>
        <taxon>Endopterygota</taxon>
        <taxon>Hymenoptera</taxon>
        <taxon>Apocrita</taxon>
        <taxon>Aculeata</taxon>
        <taxon>Apoidea</taxon>
        <taxon>Anthophila</taxon>
        <taxon>Apidae</taxon>
        <taxon>Habropoda</taxon>
    </lineage>
</organism>
<keyword evidence="2" id="KW-1185">Reference proteome</keyword>
<dbReference type="Proteomes" id="UP000053825">
    <property type="component" value="Unassembled WGS sequence"/>
</dbReference>
<proteinExistence type="predicted"/>